<dbReference type="EMBL" id="BJML01000002">
    <property type="protein sequence ID" value="GEB45020.1"/>
    <property type="molecule type" value="Genomic_DNA"/>
</dbReference>
<evidence type="ECO:0000256" key="1">
    <source>
        <dbReference type="SAM" id="MobiDB-lite"/>
    </source>
</evidence>
<evidence type="ECO:0000313" key="2">
    <source>
        <dbReference type="EMBL" id="GEB45020.1"/>
    </source>
</evidence>
<proteinExistence type="predicted"/>
<reference evidence="2 3" key="1">
    <citation type="submission" date="2019-06" db="EMBL/GenBank/DDBJ databases">
        <title>Whole genome shotgun sequence of Microbacterium testaceum NBRC 12675.</title>
        <authorList>
            <person name="Hosoyama A."/>
            <person name="Uohara A."/>
            <person name="Ohji S."/>
            <person name="Ichikawa N."/>
        </authorList>
    </citation>
    <scope>NUCLEOTIDE SEQUENCE [LARGE SCALE GENOMIC DNA]</scope>
    <source>
        <strain evidence="2 3">NBRC 12675</strain>
    </source>
</reference>
<protein>
    <submittedName>
        <fullName evidence="2">Uncharacterized protein</fullName>
    </submittedName>
</protein>
<dbReference type="Proteomes" id="UP000319525">
    <property type="component" value="Unassembled WGS sequence"/>
</dbReference>
<name>A0A4Y3QLI7_MICTE</name>
<feature type="region of interest" description="Disordered" evidence="1">
    <location>
        <begin position="62"/>
        <end position="83"/>
    </location>
</feature>
<evidence type="ECO:0000313" key="3">
    <source>
        <dbReference type="Proteomes" id="UP000319525"/>
    </source>
</evidence>
<organism evidence="2 3">
    <name type="scientific">Microbacterium testaceum</name>
    <name type="common">Aureobacterium testaceum</name>
    <name type="synonym">Brevibacterium testaceum</name>
    <dbReference type="NCBI Taxonomy" id="2033"/>
    <lineage>
        <taxon>Bacteria</taxon>
        <taxon>Bacillati</taxon>
        <taxon>Actinomycetota</taxon>
        <taxon>Actinomycetes</taxon>
        <taxon>Micrococcales</taxon>
        <taxon>Microbacteriaceae</taxon>
        <taxon>Microbacterium</taxon>
    </lineage>
</organism>
<gene>
    <name evidence="2" type="ORF">MTE01_09650</name>
</gene>
<accession>A0A4Y3QLI7</accession>
<dbReference type="AlphaFoldDB" id="A0A4Y3QLI7"/>
<sequence length="83" mass="8478">MRALSLAVEASYLSITPGYRAMGIDGLVARDSSAPVRRCAPVPSVANADLIEAHTAAGAPAARTARPAAQCVPQPPAGLAKRR</sequence>
<comment type="caution">
    <text evidence="2">The sequence shown here is derived from an EMBL/GenBank/DDBJ whole genome shotgun (WGS) entry which is preliminary data.</text>
</comment>